<evidence type="ECO:0000313" key="2">
    <source>
        <dbReference type="Proteomes" id="UP000298493"/>
    </source>
</evidence>
<keyword evidence="2" id="KW-1185">Reference proteome</keyword>
<accession>A0A4Z1PEY9</accession>
<name>A0A4Z1PEY9_9PEZI</name>
<sequence length="227" mass="25881">MAASTTEEIMAATKYTMPFLNLPTEIRQQILLQVITDEYLQNTIELKAYKAMPDAGLIPRYEAKWQARPIPSDRPTSPRVMCPSIISTTSPLVDFACRWNVPAPLFMLDHVYIDQKWKERQDPFGVQKVDAWNHIFGSQFHINWVENFLPYAENGRTMIMSREVSPLGSNTFIQGGGKRHRVQPPPGMVSDESSKMLGTAVRRHVSCIIGYSWKIHVKGFIEVDVQT</sequence>
<dbReference type="AlphaFoldDB" id="A0A4Z1PEY9"/>
<dbReference type="Proteomes" id="UP000298493">
    <property type="component" value="Unassembled WGS sequence"/>
</dbReference>
<protein>
    <submittedName>
        <fullName evidence="1">Uncharacterized protein</fullName>
    </submittedName>
</protein>
<proteinExistence type="predicted"/>
<dbReference type="OrthoDB" id="10370196at2759"/>
<comment type="caution">
    <text evidence="1">The sequence shown here is derived from an EMBL/GenBank/DDBJ whole genome shotgun (WGS) entry which is preliminary data.</text>
</comment>
<dbReference type="EMBL" id="SNSC02000006">
    <property type="protein sequence ID" value="TID23741.1"/>
    <property type="molecule type" value="Genomic_DNA"/>
</dbReference>
<gene>
    <name evidence="1" type="ORF">E6O75_ATG03377</name>
</gene>
<evidence type="ECO:0000313" key="1">
    <source>
        <dbReference type="EMBL" id="TID23741.1"/>
    </source>
</evidence>
<reference evidence="1 2" key="1">
    <citation type="submission" date="2019-04" db="EMBL/GenBank/DDBJ databases">
        <title>High contiguity whole genome sequence and gene annotation resource for two Venturia nashicola isolates.</title>
        <authorList>
            <person name="Prokchorchik M."/>
            <person name="Won K."/>
            <person name="Lee Y."/>
            <person name="Choi E.D."/>
            <person name="Segonzac C."/>
            <person name="Sohn K.H."/>
        </authorList>
    </citation>
    <scope>NUCLEOTIDE SEQUENCE [LARGE SCALE GENOMIC DNA]</scope>
    <source>
        <strain evidence="1 2">PRI2</strain>
    </source>
</reference>
<organism evidence="1 2">
    <name type="scientific">Venturia nashicola</name>
    <dbReference type="NCBI Taxonomy" id="86259"/>
    <lineage>
        <taxon>Eukaryota</taxon>
        <taxon>Fungi</taxon>
        <taxon>Dikarya</taxon>
        <taxon>Ascomycota</taxon>
        <taxon>Pezizomycotina</taxon>
        <taxon>Dothideomycetes</taxon>
        <taxon>Pleosporomycetidae</taxon>
        <taxon>Venturiales</taxon>
        <taxon>Venturiaceae</taxon>
        <taxon>Venturia</taxon>
    </lineage>
</organism>